<feature type="transmembrane region" description="Helical" evidence="10">
    <location>
        <begin position="97"/>
        <end position="117"/>
    </location>
</feature>
<dbReference type="PANTHER" id="PTHR21137:SF35">
    <property type="entry name" value="ODORANT RECEPTOR 19A-RELATED"/>
    <property type="match status" value="1"/>
</dbReference>
<evidence type="ECO:0000256" key="5">
    <source>
        <dbReference type="ARBA" id="ARBA00022725"/>
    </source>
</evidence>
<keyword evidence="8 10" id="KW-0675">Receptor</keyword>
<proteinExistence type="inferred from homology"/>
<dbReference type="GO" id="GO:0005549">
    <property type="term" value="F:odorant binding"/>
    <property type="evidence" value="ECO:0007669"/>
    <property type="project" value="InterPro"/>
</dbReference>
<accession>A0A9P0NBV5</accession>
<dbReference type="AlphaFoldDB" id="A0A9P0NBV5"/>
<dbReference type="EMBL" id="LR824540">
    <property type="protein sequence ID" value="CAH1647219.1"/>
    <property type="molecule type" value="Genomic_DNA"/>
</dbReference>
<dbReference type="PANTHER" id="PTHR21137">
    <property type="entry name" value="ODORANT RECEPTOR"/>
    <property type="match status" value="1"/>
</dbReference>
<keyword evidence="5 10" id="KW-0552">Olfaction</keyword>
<name>A0A9P0NBV5_SPOLI</name>
<evidence type="ECO:0000313" key="11">
    <source>
        <dbReference type="EMBL" id="CAH1647219.1"/>
    </source>
</evidence>
<evidence type="ECO:0000256" key="1">
    <source>
        <dbReference type="ARBA" id="ARBA00004651"/>
    </source>
</evidence>
<keyword evidence="3 10" id="KW-0716">Sensory transduction</keyword>
<dbReference type="Pfam" id="PF02949">
    <property type="entry name" value="7tm_6"/>
    <property type="match status" value="1"/>
</dbReference>
<keyword evidence="4 10" id="KW-0812">Transmembrane</keyword>
<reference evidence="11" key="1">
    <citation type="submission" date="2022-02" db="EMBL/GenBank/DDBJ databases">
        <authorList>
            <person name="King R."/>
        </authorList>
    </citation>
    <scope>NUCLEOTIDE SEQUENCE</scope>
</reference>
<feature type="transmembrane region" description="Helical" evidence="10">
    <location>
        <begin position="244"/>
        <end position="265"/>
    </location>
</feature>
<comment type="similarity">
    <text evidence="10">Belongs to the insect chemoreceptor superfamily. Heteromeric odorant receptor channel (TC 1.A.69) family.</text>
</comment>
<keyword evidence="2" id="KW-1003">Cell membrane</keyword>
<evidence type="ECO:0000256" key="3">
    <source>
        <dbReference type="ARBA" id="ARBA00022606"/>
    </source>
</evidence>
<organism evidence="11 12">
    <name type="scientific">Spodoptera littoralis</name>
    <name type="common">Egyptian cotton leafworm</name>
    <dbReference type="NCBI Taxonomy" id="7109"/>
    <lineage>
        <taxon>Eukaryota</taxon>
        <taxon>Metazoa</taxon>
        <taxon>Ecdysozoa</taxon>
        <taxon>Arthropoda</taxon>
        <taxon>Hexapoda</taxon>
        <taxon>Insecta</taxon>
        <taxon>Pterygota</taxon>
        <taxon>Neoptera</taxon>
        <taxon>Endopterygota</taxon>
        <taxon>Lepidoptera</taxon>
        <taxon>Glossata</taxon>
        <taxon>Ditrysia</taxon>
        <taxon>Noctuoidea</taxon>
        <taxon>Noctuidae</taxon>
        <taxon>Amphipyrinae</taxon>
        <taxon>Spodoptera</taxon>
    </lineage>
</organism>
<evidence type="ECO:0000256" key="10">
    <source>
        <dbReference type="RuleBase" id="RU351113"/>
    </source>
</evidence>
<sequence>MYLIVICHHYGRSVVRQWIFRSFSYYCCHHNLKSYQLFSTSAMWQKLKEFYNKTHTDFSKGYVDPYEFHKTFYQIMVNFKVADLSNENPPSYFNQNAIIFMTGFVAKLLCISSFYHGLMTFNLRLATEAGTYIIVMAYALLISSCTRRNVPQYHNFLRAMKEDFQFICTSGEKYRVPYFSNQLLTWKICIFACIFTASIAVGMVSFAFLSLFYFLATYKEEIGGSRPLLFPFWLPNVDFGETPVYEIAFMFSNICALLYAYNYIFMIQTQIVWIRQITSKVDIVIWSIQDLLVDINPARSEEESVYFSYLIKARMRDILLHHQSMYSLMEDYAVVYKKMLMFEQKCCGSVVCLTAYCIAEAFDAGEFQAILLLLCIGTTVLHFVPCYFCTFLAVKVSSVCDACWNIPFWKAGPVIRPYMVLIMQRSLRHLPLQAAGFEDISIETFSKKMTNAYSLFNMLRQANI</sequence>
<feature type="transmembrane region" description="Helical" evidence="10">
    <location>
        <begin position="188"/>
        <end position="216"/>
    </location>
</feature>
<gene>
    <name evidence="11" type="ORF">SPLIT_LOCUS12570</name>
</gene>
<evidence type="ECO:0000256" key="2">
    <source>
        <dbReference type="ARBA" id="ARBA00022475"/>
    </source>
</evidence>
<keyword evidence="12" id="KW-1185">Reference proteome</keyword>
<evidence type="ECO:0000256" key="9">
    <source>
        <dbReference type="ARBA" id="ARBA00023224"/>
    </source>
</evidence>
<evidence type="ECO:0000256" key="8">
    <source>
        <dbReference type="ARBA" id="ARBA00023170"/>
    </source>
</evidence>
<evidence type="ECO:0000256" key="7">
    <source>
        <dbReference type="ARBA" id="ARBA00023136"/>
    </source>
</evidence>
<evidence type="ECO:0000256" key="4">
    <source>
        <dbReference type="ARBA" id="ARBA00022692"/>
    </source>
</evidence>
<dbReference type="GO" id="GO:0007165">
    <property type="term" value="P:signal transduction"/>
    <property type="evidence" value="ECO:0007669"/>
    <property type="project" value="UniProtKB-KW"/>
</dbReference>
<protein>
    <recommendedName>
        <fullName evidence="10">Odorant receptor</fullName>
    </recommendedName>
</protein>
<keyword evidence="9 10" id="KW-0807">Transducer</keyword>
<dbReference type="GO" id="GO:0005886">
    <property type="term" value="C:plasma membrane"/>
    <property type="evidence" value="ECO:0007669"/>
    <property type="project" value="UniProtKB-SubCell"/>
</dbReference>
<keyword evidence="7 10" id="KW-0472">Membrane</keyword>
<dbReference type="InterPro" id="IPR004117">
    <property type="entry name" value="7tm6_olfct_rcpt"/>
</dbReference>
<keyword evidence="6 10" id="KW-1133">Transmembrane helix</keyword>
<evidence type="ECO:0000313" key="12">
    <source>
        <dbReference type="Proteomes" id="UP001153321"/>
    </source>
</evidence>
<comment type="subcellular location">
    <subcellularLocation>
        <location evidence="1 10">Cell membrane</location>
        <topology evidence="1 10">Multi-pass membrane protein</topology>
    </subcellularLocation>
</comment>
<evidence type="ECO:0000256" key="6">
    <source>
        <dbReference type="ARBA" id="ARBA00022989"/>
    </source>
</evidence>
<feature type="transmembrane region" description="Helical" evidence="10">
    <location>
        <begin position="129"/>
        <end position="150"/>
    </location>
</feature>
<comment type="caution">
    <text evidence="10">Lacks conserved residue(s) required for the propagation of feature annotation.</text>
</comment>
<dbReference type="Proteomes" id="UP001153321">
    <property type="component" value="Chromosome 9"/>
</dbReference>
<feature type="transmembrane region" description="Helical" evidence="10">
    <location>
        <begin position="370"/>
        <end position="394"/>
    </location>
</feature>
<dbReference type="GO" id="GO:0004984">
    <property type="term" value="F:olfactory receptor activity"/>
    <property type="evidence" value="ECO:0007669"/>
    <property type="project" value="InterPro"/>
</dbReference>